<feature type="region of interest" description="Disordered" evidence="4">
    <location>
        <begin position="1597"/>
        <end position="1628"/>
    </location>
</feature>
<accession>A0A0M3QYS6</accession>
<feature type="region of interest" description="Disordered" evidence="4">
    <location>
        <begin position="1122"/>
        <end position="1144"/>
    </location>
</feature>
<feature type="compositionally biased region" description="Low complexity" evidence="4">
    <location>
        <begin position="65"/>
        <end position="92"/>
    </location>
</feature>
<comment type="similarity">
    <text evidence="2">Belongs to the BCL9 family.</text>
</comment>
<feature type="compositionally biased region" description="Low complexity" evidence="4">
    <location>
        <begin position="922"/>
        <end position="936"/>
    </location>
</feature>
<dbReference type="EMBL" id="CP012527">
    <property type="protein sequence ID" value="ALC48129.1"/>
    <property type="molecule type" value="Genomic_DNA"/>
</dbReference>
<feature type="compositionally biased region" description="Polar residues" evidence="4">
    <location>
        <begin position="1128"/>
        <end position="1144"/>
    </location>
</feature>
<evidence type="ECO:0000313" key="7">
    <source>
        <dbReference type="Proteomes" id="UP000494163"/>
    </source>
</evidence>
<name>A0A0M3QYS6_DROBS</name>
<feature type="region of interest" description="Disordered" evidence="4">
    <location>
        <begin position="469"/>
        <end position="490"/>
    </location>
</feature>
<dbReference type="STRING" id="30019.A0A0M3QYS6"/>
<reference evidence="6 7" key="1">
    <citation type="submission" date="2015-08" db="EMBL/GenBank/DDBJ databases">
        <title>Ancestral chromatin configuration constrains chromatin evolution on differentiating sex chromosomes in Drosophila.</title>
        <authorList>
            <person name="Zhou Q."/>
            <person name="Bachtrog D."/>
        </authorList>
    </citation>
    <scope>NUCLEOTIDE SEQUENCE [LARGE SCALE GENOMIC DNA]</scope>
    <source>
        <tissue evidence="6">Whole larvae</tissue>
    </source>
</reference>
<feature type="region of interest" description="Disordered" evidence="4">
    <location>
        <begin position="1"/>
        <end position="198"/>
    </location>
</feature>
<feature type="compositionally biased region" description="Polar residues" evidence="4">
    <location>
        <begin position="123"/>
        <end position="133"/>
    </location>
</feature>
<feature type="compositionally biased region" description="Polar residues" evidence="4">
    <location>
        <begin position="8"/>
        <end position="58"/>
    </location>
</feature>
<evidence type="ECO:0000256" key="4">
    <source>
        <dbReference type="SAM" id="MobiDB-lite"/>
    </source>
</evidence>
<protein>
    <submittedName>
        <fullName evidence="6">Lgs</fullName>
    </submittedName>
</protein>
<sequence length="1628" mass="169613">MRGKSRMLPTTKSATSQTPTNAVLATSNIESRTSNVKSKSQITILAPETTSHQMQNMSDEIGGPNKSTSNINNNNSKNNNNNINANDNKTIASTSGGNNVGAPGSETAAGSGSSSNGMGKSATSNNIPNVLRQTSTNSSPSNATNCNDHSNTNSNGSNVSTGISQKVDSDQPQDEVSNKKKTSIKEEDGATTGNSTLDKVSQGISVGVGVSSSGTNSTTTTITTATNNSKGSVAVATCAVKEESTDIICNLVNMKKEESFSPNLSPVGFGSICSISGSNTGQDQSTTAVKMELNSNSKDKPSSVMGLSSEDLVACSQSDTGVLSEATNPSMNVNASGSQIAGSNVLAGLGSSHGHCSVPGSSPGVLSSPINFMSGPNSTIGTTVGHCLDYMQQQNHIFVFSTQLANKGAESVINGQFQTIIAYHCTQPATKSFLEDFFMKNPMKMNKLQRQNSMGLGICNISAPGNINQASWQSPNPNTNSAQSNPINANQNANMHLNQNQTHQHPNLVSKILQQPQKAGIAGPKPQFNNQNDSNTSKRQHFADPSQVDALVNDNDLMCWETGGGSNVNNSRNNLDVSQGSSDSHAALKLLEGVESVGLVKCGDDSNIISLQGVKVPDENLTPQQRQHREEQLAKIKKMNEFLFPENDNGLNNPNSNANSKHSNDVSMSNIIMNMSSGTNNTQQIRQIQMQAQSQSSTKSDQMSAQLGSEEILMPLPIPGDVIGDIGAVISCNNGTKGSLQCGSAVASVGGGGQGLGSGSGSVVNVLNVNINSGMPCPGAATSIMANSSDIIGAFNNPNCGVGLGGGVMGANDKSNMVTQDGIPSINQMEWPKIQQQLYEERLKGNKAQCRPTAMSQCGSGVLGPCPNPNQVSVVAPPNGPTSAPSGSAPASNMQMRNSVQGPPPPYHPTPRSASVPIAAQSPNPSSPNNLSLPSPRTVGALGPPSNSPSMELATTNTSSVITSSTNASLQNSLGSTKNCFQTDAGSPSSRHRGGNNQSNIMNHLNSNPSTPLSHLSPKELEAYNSSTSQGELKGTRPSPQRSRSPSNGNNQNIIENSTESRFSSSSPSLQFNTLTQHMQANATTAMSTYKINTSNSMEISRQNCSSGGLSGQSGASVQFGARRSDNMPLNPNSANRPVPNKISQNFDPISSLAQMSQQLTSSISSSAGGINMGLGTGAADINMEHGVGMDVSGLEHMSHPSSGLGNIPNNCHSMNPLMNSMGQGQRMLNPKICNLGHSGFNATGHNGATRDGSGQLPGAAPGPGGLHGILPPGARMIGRIPVNFGQNFNPNVQVKASTPNTIQYMPVRPQGTNNSNNNGNSNSSNVRMPPSLEFLQRYANPQMATTGGGVHPMGNESASMMIGAGTIPMNMNSPNDQQQHQAHQQNKMMNNPNGINNGIGMNFFQNCQQMPGLEDDGSSTIGVPGGLPGHEMNVGMSMSMGIGQASMIRGMRPHGMRQHPGLGSRMQSPGINVNIGNRHQGQFPGTPDSLDCNDPNVSFNNVSGSCQGGNPAMFGNVSQPQQQGQSKPHHIKQIPGGMCQTQIPSSNLISNGGGSVGGTAPGSGPGAVGVSFVGPSSSDLKYAQQYHSFQQQLYATNTRSQQQQQQGGNLITMPPNVSPNPSYFVNK</sequence>
<keyword evidence="7" id="KW-1185">Reference proteome</keyword>
<feature type="domain" description="B-cell lymphoma 9 beta-catenin binding" evidence="5">
    <location>
        <begin position="620"/>
        <end position="651"/>
    </location>
</feature>
<feature type="region of interest" description="Disordered" evidence="4">
    <location>
        <begin position="1308"/>
        <end position="1329"/>
    </location>
</feature>
<organism evidence="6 7">
    <name type="scientific">Drosophila busckii</name>
    <name type="common">Fruit fly</name>
    <dbReference type="NCBI Taxonomy" id="30019"/>
    <lineage>
        <taxon>Eukaryota</taxon>
        <taxon>Metazoa</taxon>
        <taxon>Ecdysozoa</taxon>
        <taxon>Arthropoda</taxon>
        <taxon>Hexapoda</taxon>
        <taxon>Insecta</taxon>
        <taxon>Pterygota</taxon>
        <taxon>Neoptera</taxon>
        <taxon>Endopterygota</taxon>
        <taxon>Diptera</taxon>
        <taxon>Brachycera</taxon>
        <taxon>Muscomorpha</taxon>
        <taxon>Ephydroidea</taxon>
        <taxon>Drosophilidae</taxon>
        <taxon>Drosophila</taxon>
    </lineage>
</organism>
<feature type="compositionally biased region" description="Polar residues" evidence="4">
    <location>
        <begin position="970"/>
        <end position="1014"/>
    </location>
</feature>
<evidence type="ECO:0000256" key="2">
    <source>
        <dbReference type="ARBA" id="ARBA00009200"/>
    </source>
</evidence>
<evidence type="ECO:0000256" key="1">
    <source>
        <dbReference type="ARBA" id="ARBA00004123"/>
    </source>
</evidence>
<proteinExistence type="inferred from homology"/>
<feature type="region of interest" description="Disordered" evidence="4">
    <location>
        <begin position="969"/>
        <end position="1069"/>
    </location>
</feature>
<dbReference type="Proteomes" id="UP000494163">
    <property type="component" value="Chromosome 4"/>
</dbReference>
<dbReference type="InterPro" id="IPR024670">
    <property type="entry name" value="BCL9_beta-catenin-bd_dom"/>
</dbReference>
<dbReference type="Pfam" id="PF11502">
    <property type="entry name" value="BCL9"/>
    <property type="match status" value="1"/>
</dbReference>
<evidence type="ECO:0000313" key="6">
    <source>
        <dbReference type="EMBL" id="ALC48129.1"/>
    </source>
</evidence>
<feature type="compositionally biased region" description="Low complexity" evidence="4">
    <location>
        <begin position="881"/>
        <end position="893"/>
    </location>
</feature>
<feature type="compositionally biased region" description="Low complexity" evidence="4">
    <location>
        <begin position="1314"/>
        <end position="1326"/>
    </location>
</feature>
<feature type="region of interest" description="Disordered" evidence="4">
    <location>
        <begin position="516"/>
        <end position="542"/>
    </location>
</feature>
<feature type="compositionally biased region" description="Low complexity" evidence="4">
    <location>
        <begin position="101"/>
        <end position="122"/>
    </location>
</feature>
<gene>
    <name evidence="6" type="ORF">Dbus_chr4g67</name>
</gene>
<feature type="region of interest" description="Disordered" evidence="4">
    <location>
        <begin position="873"/>
        <end position="953"/>
    </location>
</feature>
<feature type="compositionally biased region" description="Polar residues" evidence="4">
    <location>
        <begin position="527"/>
        <end position="537"/>
    </location>
</feature>
<evidence type="ECO:0000259" key="5">
    <source>
        <dbReference type="Pfam" id="PF11502"/>
    </source>
</evidence>
<dbReference type="OMA" id="SANKNCF"/>
<dbReference type="OrthoDB" id="7668649at2759"/>
<feature type="compositionally biased region" description="Low complexity" evidence="4">
    <location>
        <begin position="134"/>
        <end position="162"/>
    </location>
</feature>
<evidence type="ECO:0000256" key="3">
    <source>
        <dbReference type="ARBA" id="ARBA00023242"/>
    </source>
</evidence>
<dbReference type="GO" id="GO:0005634">
    <property type="term" value="C:nucleus"/>
    <property type="evidence" value="ECO:0007669"/>
    <property type="project" value="UniProtKB-SubCell"/>
</dbReference>
<comment type="subcellular location">
    <subcellularLocation>
        <location evidence="1">Nucleus</location>
    </subcellularLocation>
</comment>
<keyword evidence="3" id="KW-0539">Nucleus</keyword>
<feature type="compositionally biased region" description="Low complexity" evidence="4">
    <location>
        <begin position="1037"/>
        <end position="1069"/>
    </location>
</feature>